<reference evidence="6" key="1">
    <citation type="submission" date="2025-08" db="UniProtKB">
        <authorList>
            <consortium name="Ensembl"/>
        </authorList>
    </citation>
    <scope>IDENTIFICATION</scope>
</reference>
<feature type="compositionally biased region" description="Low complexity" evidence="4">
    <location>
        <begin position="326"/>
        <end position="343"/>
    </location>
</feature>
<proteinExistence type="inferred from homology"/>
<dbReference type="GO" id="GO:0007165">
    <property type="term" value="P:signal transduction"/>
    <property type="evidence" value="ECO:0007669"/>
    <property type="project" value="InterPro"/>
</dbReference>
<evidence type="ECO:0000256" key="4">
    <source>
        <dbReference type="SAM" id="MobiDB-lite"/>
    </source>
</evidence>
<evidence type="ECO:0000256" key="2">
    <source>
        <dbReference type="ARBA" id="ARBA00022999"/>
    </source>
</evidence>
<organism evidence="6 7">
    <name type="scientific">Calidris pygmaea</name>
    <name type="common">Spoon-billed sandpiper</name>
    <dbReference type="NCBI Taxonomy" id="425635"/>
    <lineage>
        <taxon>Eukaryota</taxon>
        <taxon>Metazoa</taxon>
        <taxon>Chordata</taxon>
        <taxon>Craniata</taxon>
        <taxon>Vertebrata</taxon>
        <taxon>Euteleostomi</taxon>
        <taxon>Archelosauria</taxon>
        <taxon>Archosauria</taxon>
        <taxon>Dinosauria</taxon>
        <taxon>Saurischia</taxon>
        <taxon>Theropoda</taxon>
        <taxon>Coelurosauria</taxon>
        <taxon>Aves</taxon>
        <taxon>Neognathae</taxon>
        <taxon>Neoaves</taxon>
        <taxon>Charadriiformes</taxon>
        <taxon>Scolopacidae</taxon>
        <taxon>Calidris</taxon>
    </lineage>
</organism>
<dbReference type="InterPro" id="IPR001217">
    <property type="entry name" value="STAT"/>
</dbReference>
<dbReference type="PANTHER" id="PTHR11801">
    <property type="entry name" value="SIGNAL TRANSDUCER AND ACTIVATOR OF TRANSCRIPTION"/>
    <property type="match status" value="1"/>
</dbReference>
<dbReference type="InterPro" id="IPR036860">
    <property type="entry name" value="SH2_dom_sf"/>
</dbReference>
<dbReference type="Pfam" id="PF21354">
    <property type="entry name" value="STAT_linker"/>
    <property type="match status" value="1"/>
</dbReference>
<evidence type="ECO:0000259" key="5">
    <source>
        <dbReference type="PROSITE" id="PS50001"/>
    </source>
</evidence>
<keyword evidence="2 3" id="KW-0727">SH2 domain</keyword>
<evidence type="ECO:0000313" key="6">
    <source>
        <dbReference type="Ensembl" id="ENSCPGP00000010831.1"/>
    </source>
</evidence>
<feature type="region of interest" description="Disordered" evidence="4">
    <location>
        <begin position="241"/>
        <end position="283"/>
    </location>
</feature>
<dbReference type="AlphaFoldDB" id="A0A8C3JNF7"/>
<dbReference type="PROSITE" id="PS50001">
    <property type="entry name" value="SH2"/>
    <property type="match status" value="1"/>
</dbReference>
<dbReference type="Pfam" id="PF00017">
    <property type="entry name" value="SH2"/>
    <property type="match status" value="1"/>
</dbReference>
<feature type="domain" description="SH2" evidence="5">
    <location>
        <begin position="109"/>
        <end position="210"/>
    </location>
</feature>
<feature type="compositionally biased region" description="Pro residues" evidence="4">
    <location>
        <begin position="306"/>
        <end position="315"/>
    </location>
</feature>
<keyword evidence="7" id="KW-1185">Reference proteome</keyword>
<dbReference type="InterPro" id="IPR000980">
    <property type="entry name" value="SH2"/>
</dbReference>
<dbReference type="Ensembl" id="ENSCPGT00000011876.1">
    <property type="protein sequence ID" value="ENSCPGP00000010831.1"/>
    <property type="gene ID" value="ENSCPGG00000007700.1"/>
</dbReference>
<evidence type="ECO:0000256" key="3">
    <source>
        <dbReference type="PROSITE-ProRule" id="PRU00191"/>
    </source>
</evidence>
<name>A0A8C3JNF7_9CHAR</name>
<reference evidence="6" key="2">
    <citation type="submission" date="2025-09" db="UniProtKB">
        <authorList>
            <consortium name="Ensembl"/>
        </authorList>
    </citation>
    <scope>IDENTIFICATION</scope>
</reference>
<dbReference type="SUPFAM" id="SSF55550">
    <property type="entry name" value="SH2 domain"/>
    <property type="match status" value="1"/>
</dbReference>
<evidence type="ECO:0000313" key="7">
    <source>
        <dbReference type="Proteomes" id="UP000694419"/>
    </source>
</evidence>
<feature type="compositionally biased region" description="Pro residues" evidence="4">
    <location>
        <begin position="270"/>
        <end position="283"/>
    </location>
</feature>
<dbReference type="SUPFAM" id="SSF49417">
    <property type="entry name" value="p53-like transcription factors"/>
    <property type="match status" value="1"/>
</dbReference>
<protein>
    <recommendedName>
        <fullName evidence="5">SH2 domain-containing protein</fullName>
    </recommendedName>
</protein>
<feature type="region of interest" description="Disordered" evidence="4">
    <location>
        <begin position="305"/>
        <end position="412"/>
    </location>
</feature>
<dbReference type="FunFam" id="3.30.505.10:FF:000003">
    <property type="entry name" value="Signal transducer and activator of transcription"/>
    <property type="match status" value="1"/>
</dbReference>
<evidence type="ECO:0000256" key="1">
    <source>
        <dbReference type="ARBA" id="ARBA00005586"/>
    </source>
</evidence>
<dbReference type="InterPro" id="IPR048988">
    <property type="entry name" value="STAT_linker"/>
</dbReference>
<dbReference type="Proteomes" id="UP000694419">
    <property type="component" value="Unplaced"/>
</dbReference>
<comment type="similarity">
    <text evidence="1">Belongs to the transcription factor STAT family.</text>
</comment>
<dbReference type="GO" id="GO:0003700">
    <property type="term" value="F:DNA-binding transcription factor activity"/>
    <property type="evidence" value="ECO:0007669"/>
    <property type="project" value="InterPro"/>
</dbReference>
<sequence length="481" mass="52369">QKLTYERDPLGEETPLLEQRLAWASILWFNMLSSDQQFFSQPPPAPWPRLAEVLSWQFESVAERGLSRDHLLMLAEKLFGKEDGASGFSFWAWLDGILGLLQEHLKELWRDGLILGFVSRKREKKLLKGKRTGTFLIRFSESILGGVTCTWVEHPERPPAFPAVAPYTAAELASLALPDIIRDYQLLVEENIPENPLQFLYPDTPRDEAFGPYYRNLLEQKKYLNRRLIRVKTRGSSWRLLARGHCGGTSGTGTRRQPRDPPARRTWAAPPAPPSAPGPAGPRPCLPGVPRVCLRCGPRCSLDVPPGVPRCPPAAPRHQPGRRQLAAPRGRGVPAGPSPSAAPRDPHSPGPRRAGPWCPWRRNRGDPDGATPALPAPARRGCPRPSPGTRAPTGRAVGTGGHKGAAPHRPLPVAFRPPGVWEGEAGDSGARHNGPAMVRCPGDPAGHGGTPQDMVGPHGTPWDPVGHGGTLRDMVGPCGTR</sequence>
<feature type="region of interest" description="Disordered" evidence="4">
    <location>
        <begin position="445"/>
        <end position="481"/>
    </location>
</feature>
<dbReference type="InterPro" id="IPR008967">
    <property type="entry name" value="p53-like_TF_DNA-bd_sf"/>
</dbReference>
<dbReference type="Gene3D" id="3.30.505.10">
    <property type="entry name" value="SH2 domain"/>
    <property type="match status" value="1"/>
</dbReference>
<dbReference type="Gene3D" id="1.10.238.10">
    <property type="entry name" value="EF-hand"/>
    <property type="match status" value="1"/>
</dbReference>
<accession>A0A8C3JNF7</accession>